<organism evidence="4 5">
    <name type="scientific">Pseudaminobacter salicylatoxidans</name>
    <dbReference type="NCBI Taxonomy" id="93369"/>
    <lineage>
        <taxon>Bacteria</taxon>
        <taxon>Pseudomonadati</taxon>
        <taxon>Pseudomonadota</taxon>
        <taxon>Alphaproteobacteria</taxon>
        <taxon>Hyphomicrobiales</taxon>
        <taxon>Phyllobacteriaceae</taxon>
        <taxon>Pseudaminobacter</taxon>
    </lineage>
</organism>
<dbReference type="PRINTS" id="PR00146">
    <property type="entry name" value="DHPICSNTHASE"/>
</dbReference>
<dbReference type="PANTHER" id="PTHR12128:SF72">
    <property type="entry name" value="DIHYDRODIPICOLINATE SYNTHASE"/>
    <property type="match status" value="1"/>
</dbReference>
<gene>
    <name evidence="4" type="ORF">C7441_12819</name>
</gene>
<dbReference type="SUPFAM" id="SSF51569">
    <property type="entry name" value="Aldolase"/>
    <property type="match status" value="1"/>
</dbReference>
<dbReference type="EMBL" id="QGGG01000028">
    <property type="protein sequence ID" value="PWJ73187.1"/>
    <property type="molecule type" value="Genomic_DNA"/>
</dbReference>
<name>A0A316BJW0_PSESE</name>
<dbReference type="InterPro" id="IPR013785">
    <property type="entry name" value="Aldolase_TIM"/>
</dbReference>
<keyword evidence="1 2" id="KW-0456">Lyase</keyword>
<dbReference type="OrthoDB" id="199953at2"/>
<comment type="caution">
    <text evidence="4">The sequence shown here is derived from an EMBL/GenBank/DDBJ whole genome shotgun (WGS) entry which is preliminary data.</text>
</comment>
<evidence type="ECO:0000256" key="1">
    <source>
        <dbReference type="ARBA" id="ARBA00023239"/>
    </source>
</evidence>
<reference evidence="4 5" key="1">
    <citation type="submission" date="2018-05" db="EMBL/GenBank/DDBJ databases">
        <title>Genomic Encyclopedia of Type Strains, Phase IV (KMG-IV): sequencing the most valuable type-strain genomes for metagenomic binning, comparative biology and taxonomic classification.</title>
        <authorList>
            <person name="Goeker M."/>
        </authorList>
    </citation>
    <scope>NUCLEOTIDE SEQUENCE [LARGE SCALE GENOMIC DNA]</scope>
    <source>
        <strain evidence="4 5">DSM 6986</strain>
    </source>
</reference>
<dbReference type="Pfam" id="PF00701">
    <property type="entry name" value="DHDPS"/>
    <property type="match status" value="1"/>
</dbReference>
<feature type="active site" description="Proton donor/acceptor" evidence="3">
    <location>
        <position position="135"/>
    </location>
</feature>
<evidence type="ECO:0000256" key="3">
    <source>
        <dbReference type="PIRSR" id="PIRSR001365-1"/>
    </source>
</evidence>
<feature type="active site" description="Schiff-base intermediate with substrate" evidence="3">
    <location>
        <position position="163"/>
    </location>
</feature>
<dbReference type="CDD" id="cd00408">
    <property type="entry name" value="DHDPS-like"/>
    <property type="match status" value="1"/>
</dbReference>
<dbReference type="PIRSF" id="PIRSF001365">
    <property type="entry name" value="DHDPS"/>
    <property type="match status" value="1"/>
</dbReference>
<dbReference type="RefSeq" id="WP_109614902.1">
    <property type="nucleotide sequence ID" value="NZ_QGGG01000028.1"/>
</dbReference>
<dbReference type="AlphaFoldDB" id="A0A316BJW0"/>
<evidence type="ECO:0000313" key="4">
    <source>
        <dbReference type="EMBL" id="PWJ73187.1"/>
    </source>
</evidence>
<dbReference type="SMART" id="SM01130">
    <property type="entry name" value="DHDPS"/>
    <property type="match status" value="1"/>
</dbReference>
<sequence length="298" mass="31981">MSNFYGVIPYLVSPLTADGNINEKVLGDLCNDLIAKGVTGLTPLGSSGEYAYLSDAQKRRVVEIVVEAAGGRVPVVPGVASVSTEGAIEQARLYRKIGVDGIVGVLDSYFPLSEQEVRSYFLDIADSVDLPIVVYTNPNFQRTDLSIDTICTIAEHPNIVGLKDASTNTGRLLSILNRCADKIDVFAASSHIAVSVLMMGGKGWFAGPACVLPEQSVELYNACKRGEWEHAARLQKRLWGFNEVFARFRLASCLKAALQFQGYAVGDPIRPQTPLDAHAAKTVTDALQAASSPEFAGA</sequence>
<proteinExistence type="inferred from homology"/>
<dbReference type="Gene3D" id="3.20.20.70">
    <property type="entry name" value="Aldolase class I"/>
    <property type="match status" value="1"/>
</dbReference>
<evidence type="ECO:0000313" key="5">
    <source>
        <dbReference type="Proteomes" id="UP000245396"/>
    </source>
</evidence>
<dbReference type="PANTHER" id="PTHR12128">
    <property type="entry name" value="DIHYDRODIPICOLINATE SYNTHASE"/>
    <property type="match status" value="1"/>
</dbReference>
<comment type="similarity">
    <text evidence="2">Belongs to the DapA family.</text>
</comment>
<keyword evidence="5" id="KW-1185">Reference proteome</keyword>
<dbReference type="GO" id="GO:0008840">
    <property type="term" value="F:4-hydroxy-tetrahydrodipicolinate synthase activity"/>
    <property type="evidence" value="ECO:0007669"/>
    <property type="project" value="TreeGrafter"/>
</dbReference>
<evidence type="ECO:0000256" key="2">
    <source>
        <dbReference type="PIRNR" id="PIRNR001365"/>
    </source>
</evidence>
<dbReference type="Proteomes" id="UP000245396">
    <property type="component" value="Unassembled WGS sequence"/>
</dbReference>
<dbReference type="InterPro" id="IPR002220">
    <property type="entry name" value="DapA-like"/>
</dbReference>
<accession>A0A316BJW0</accession>
<protein>
    <submittedName>
        <fullName evidence="4">4-hydroxy-tetrahydrodipicolinate synthase</fullName>
    </submittedName>
</protein>
<dbReference type="STRING" id="1192868.GCA_000304395_00544"/>